<comment type="catalytic activity">
    <reaction evidence="6">
        <text>Exonucleolytic cleavage in either 5'- to 3'- or 3'- to 5'-direction to yield nucleoside 5'-phosphates.</text>
        <dbReference type="EC" id="3.1.11.6"/>
    </reaction>
</comment>
<evidence type="ECO:0000256" key="6">
    <source>
        <dbReference type="HAMAP-Rule" id="MF_00337"/>
    </source>
</evidence>
<dbReference type="Pfam" id="PF02609">
    <property type="entry name" value="Exonuc_VII_S"/>
    <property type="match status" value="1"/>
</dbReference>
<dbReference type="HAMAP" id="MF_00337">
    <property type="entry name" value="Exonuc_7_S"/>
    <property type="match status" value="1"/>
</dbReference>
<feature type="region of interest" description="Disordered" evidence="7">
    <location>
        <begin position="1"/>
        <end position="22"/>
    </location>
</feature>
<reference evidence="9" key="1">
    <citation type="journal article" date="2019" name="Int. J. Syst. Evol. Microbiol.">
        <title>The Global Catalogue of Microorganisms (GCM) 10K type strain sequencing project: providing services to taxonomists for standard genome sequencing and annotation.</title>
        <authorList>
            <consortium name="The Broad Institute Genomics Platform"/>
            <consortium name="The Broad Institute Genome Sequencing Center for Infectious Disease"/>
            <person name="Wu L."/>
            <person name="Ma J."/>
        </authorList>
    </citation>
    <scope>NUCLEOTIDE SEQUENCE [LARGE SCALE GENOMIC DNA]</scope>
    <source>
        <strain evidence="9">CGMCC 1.16306</strain>
    </source>
</reference>
<dbReference type="InterPro" id="IPR037004">
    <property type="entry name" value="Exonuc_VII_ssu_sf"/>
</dbReference>
<keyword evidence="4 6" id="KW-0378">Hydrolase</keyword>
<evidence type="ECO:0000256" key="5">
    <source>
        <dbReference type="ARBA" id="ARBA00022839"/>
    </source>
</evidence>
<evidence type="ECO:0000256" key="1">
    <source>
        <dbReference type="ARBA" id="ARBA00009998"/>
    </source>
</evidence>
<dbReference type="EC" id="3.1.11.6" evidence="6"/>
<comment type="subunit">
    <text evidence="6">Heterooligomer composed of large and small subunits.</text>
</comment>
<keyword evidence="3 6" id="KW-0540">Nuclease</keyword>
<organism evidence="8 9">
    <name type="scientific">Camelliibacillus cellulosilyticus</name>
    <dbReference type="NCBI Taxonomy" id="2174486"/>
    <lineage>
        <taxon>Bacteria</taxon>
        <taxon>Bacillati</taxon>
        <taxon>Bacillota</taxon>
        <taxon>Bacilli</taxon>
        <taxon>Bacillales</taxon>
        <taxon>Sporolactobacillaceae</taxon>
        <taxon>Camelliibacillus</taxon>
    </lineage>
</organism>
<evidence type="ECO:0000256" key="4">
    <source>
        <dbReference type="ARBA" id="ARBA00022801"/>
    </source>
</evidence>
<dbReference type="NCBIfam" id="TIGR01280">
    <property type="entry name" value="xseB"/>
    <property type="match status" value="1"/>
</dbReference>
<keyword evidence="2 6" id="KW-0963">Cytoplasm</keyword>
<evidence type="ECO:0000256" key="2">
    <source>
        <dbReference type="ARBA" id="ARBA00022490"/>
    </source>
</evidence>
<keyword evidence="5 6" id="KW-0269">Exonuclease</keyword>
<dbReference type="InterPro" id="IPR003761">
    <property type="entry name" value="Exonuc_VII_S"/>
</dbReference>
<evidence type="ECO:0000313" key="9">
    <source>
        <dbReference type="Proteomes" id="UP001596022"/>
    </source>
</evidence>
<dbReference type="PANTHER" id="PTHR34137">
    <property type="entry name" value="EXODEOXYRIBONUCLEASE 7 SMALL SUBUNIT"/>
    <property type="match status" value="1"/>
</dbReference>
<sequence>MVNGNERDKIDGDVSDTNHEKDTQTFEAAMKELETIVKRLEENDVPLEEAINLFQKGVELSKLCHQKLQKVEDQMDQILGEDGTIAPFNLEGDAGER</sequence>
<name>A0ABV9GMN3_9BACL</name>
<dbReference type="PANTHER" id="PTHR34137:SF1">
    <property type="entry name" value="EXODEOXYRIBONUCLEASE 7 SMALL SUBUNIT"/>
    <property type="match status" value="1"/>
</dbReference>
<evidence type="ECO:0000256" key="3">
    <source>
        <dbReference type="ARBA" id="ARBA00022722"/>
    </source>
</evidence>
<evidence type="ECO:0000313" key="8">
    <source>
        <dbReference type="EMBL" id="MFC4617945.1"/>
    </source>
</evidence>
<proteinExistence type="inferred from homology"/>
<comment type="caution">
    <text evidence="8">The sequence shown here is derived from an EMBL/GenBank/DDBJ whole genome shotgun (WGS) entry which is preliminary data.</text>
</comment>
<dbReference type="SUPFAM" id="SSF116842">
    <property type="entry name" value="XseB-like"/>
    <property type="match status" value="1"/>
</dbReference>
<dbReference type="GO" id="GO:0008855">
    <property type="term" value="F:exodeoxyribonuclease VII activity"/>
    <property type="evidence" value="ECO:0007669"/>
    <property type="project" value="UniProtKB-EC"/>
</dbReference>
<dbReference type="RefSeq" id="WP_376844958.1">
    <property type="nucleotide sequence ID" value="NZ_JBHSFW010000001.1"/>
</dbReference>
<keyword evidence="9" id="KW-1185">Reference proteome</keyword>
<gene>
    <name evidence="6 8" type="primary">xseB</name>
    <name evidence="8" type="ORF">ACFO4N_04275</name>
</gene>
<dbReference type="EMBL" id="JBHSFW010000001">
    <property type="protein sequence ID" value="MFC4617945.1"/>
    <property type="molecule type" value="Genomic_DNA"/>
</dbReference>
<comment type="function">
    <text evidence="6">Bidirectionally degrades single-stranded DNA into large acid-insoluble oligonucleotides, which are then degraded further into small acid-soluble oligonucleotides.</text>
</comment>
<dbReference type="Proteomes" id="UP001596022">
    <property type="component" value="Unassembled WGS sequence"/>
</dbReference>
<comment type="subcellular location">
    <subcellularLocation>
        <location evidence="6">Cytoplasm</location>
    </subcellularLocation>
</comment>
<comment type="similarity">
    <text evidence="1 6">Belongs to the XseB family.</text>
</comment>
<dbReference type="Gene3D" id="1.10.287.1040">
    <property type="entry name" value="Exonuclease VII, small subunit"/>
    <property type="match status" value="1"/>
</dbReference>
<accession>A0ABV9GMN3</accession>
<protein>
    <recommendedName>
        <fullName evidence="6">Exodeoxyribonuclease 7 small subunit</fullName>
        <ecNumber evidence="6">3.1.11.6</ecNumber>
    </recommendedName>
    <alternativeName>
        <fullName evidence="6">Exodeoxyribonuclease VII small subunit</fullName>
        <shortName evidence="6">Exonuclease VII small subunit</shortName>
    </alternativeName>
</protein>
<evidence type="ECO:0000256" key="7">
    <source>
        <dbReference type="SAM" id="MobiDB-lite"/>
    </source>
</evidence>